<organism evidence="1 2">
    <name type="scientific">Pseudaminobacter salicylatoxidans</name>
    <dbReference type="NCBI Taxonomy" id="93369"/>
    <lineage>
        <taxon>Bacteria</taxon>
        <taxon>Pseudomonadati</taxon>
        <taxon>Pseudomonadota</taxon>
        <taxon>Alphaproteobacteria</taxon>
        <taxon>Hyphomicrobiales</taxon>
        <taxon>Phyllobacteriaceae</taxon>
        <taxon>Pseudaminobacter</taxon>
    </lineage>
</organism>
<sequence length="117" mass="13085">MAKRVIYLSGPISGMPEKNHTLFMSVATALRAEGHEVYNPREFCWTEGVFPKRRAFAEYCDFICNRADTIVLLPGWQDSKGATTERGLADNCGLEIIEWALWKSEHLPIIDDVGGGP</sequence>
<evidence type="ECO:0000313" key="1">
    <source>
        <dbReference type="EMBL" id="PWJ81534.1"/>
    </source>
</evidence>
<dbReference type="Proteomes" id="UP000245396">
    <property type="component" value="Unassembled WGS sequence"/>
</dbReference>
<name>A0A316C1X7_PSESE</name>
<evidence type="ECO:0000313" key="2">
    <source>
        <dbReference type="Proteomes" id="UP000245396"/>
    </source>
</evidence>
<comment type="caution">
    <text evidence="1">The sequence shown here is derived from an EMBL/GenBank/DDBJ whole genome shotgun (WGS) entry which is preliminary data.</text>
</comment>
<dbReference type="Pfam" id="PF14359">
    <property type="entry name" value="DUF4406"/>
    <property type="match status" value="1"/>
</dbReference>
<dbReference type="OrthoDB" id="2376767at2"/>
<dbReference type="InterPro" id="IPR025518">
    <property type="entry name" value="DUF4406"/>
</dbReference>
<dbReference type="RefSeq" id="WP_109613510.1">
    <property type="nucleotide sequence ID" value="NZ_QGGG01000010.1"/>
</dbReference>
<dbReference type="AlphaFoldDB" id="A0A316C1X7"/>
<proteinExistence type="predicted"/>
<dbReference type="Gene3D" id="3.40.50.10400">
    <property type="entry name" value="Hypothetical protein PA1492"/>
    <property type="match status" value="1"/>
</dbReference>
<dbReference type="EMBL" id="QGGG01000010">
    <property type="protein sequence ID" value="PWJ81534.1"/>
    <property type="molecule type" value="Genomic_DNA"/>
</dbReference>
<accession>A0A316C1X7</accession>
<gene>
    <name evidence="1" type="ORF">C7441_11066</name>
</gene>
<keyword evidence="2" id="KW-1185">Reference proteome</keyword>
<reference evidence="1 2" key="1">
    <citation type="submission" date="2018-05" db="EMBL/GenBank/DDBJ databases">
        <title>Genomic Encyclopedia of Type Strains, Phase IV (KMG-IV): sequencing the most valuable type-strain genomes for metagenomic binning, comparative biology and taxonomic classification.</title>
        <authorList>
            <person name="Goeker M."/>
        </authorList>
    </citation>
    <scope>NUCLEOTIDE SEQUENCE [LARGE SCALE GENOMIC DNA]</scope>
    <source>
        <strain evidence="1 2">DSM 6986</strain>
    </source>
</reference>
<protein>
    <submittedName>
        <fullName evidence="1">Uncharacterized protein DUF4406</fullName>
    </submittedName>
</protein>
<dbReference type="SUPFAM" id="SSF52309">
    <property type="entry name" value="N-(deoxy)ribosyltransferase-like"/>
    <property type="match status" value="1"/>
</dbReference>